<keyword evidence="6" id="KW-0560">Oxidoreductase</keyword>
<dbReference type="PANTHER" id="PTHR12461:SF106">
    <property type="entry name" value="BIFUNCTIONAL PEPTIDASE AND ARGINYL-HYDROXYLASE JMJD5"/>
    <property type="match status" value="1"/>
</dbReference>
<evidence type="ECO:0000256" key="9">
    <source>
        <dbReference type="ARBA" id="ARBA00023108"/>
    </source>
</evidence>
<dbReference type="InterPro" id="IPR056520">
    <property type="entry name" value="ARM_KDM8_N"/>
</dbReference>
<dbReference type="STRING" id="6669.E9GID0"/>
<dbReference type="FunCoup" id="E9GID0">
    <property type="interactions" value="624"/>
</dbReference>
<keyword evidence="5" id="KW-0223">Dioxygenase</keyword>
<evidence type="ECO:0000256" key="10">
    <source>
        <dbReference type="ARBA" id="ARBA00023163"/>
    </source>
</evidence>
<evidence type="ECO:0000256" key="3">
    <source>
        <dbReference type="ARBA" id="ARBA00022723"/>
    </source>
</evidence>
<dbReference type="Pfam" id="PF24472">
    <property type="entry name" value="ARM_KDM8_N"/>
    <property type="match status" value="1"/>
</dbReference>
<evidence type="ECO:0000256" key="2">
    <source>
        <dbReference type="ARBA" id="ARBA00004123"/>
    </source>
</evidence>
<dbReference type="GO" id="GO:0005634">
    <property type="term" value="C:nucleus"/>
    <property type="evidence" value="ECO:0000318"/>
    <property type="project" value="GO_Central"/>
</dbReference>
<keyword evidence="11" id="KW-0539">Nucleus</keyword>
<protein>
    <recommendedName>
        <fullName evidence="13">JmjC domain-containing protein 5</fullName>
    </recommendedName>
</protein>
<dbReference type="GO" id="GO:0106157">
    <property type="term" value="F:peptidyl-arginine 3-dioxygenase activity"/>
    <property type="evidence" value="ECO:0000318"/>
    <property type="project" value="GO_Central"/>
</dbReference>
<evidence type="ECO:0000256" key="4">
    <source>
        <dbReference type="ARBA" id="ARBA00022853"/>
    </source>
</evidence>
<dbReference type="SUPFAM" id="SSF51197">
    <property type="entry name" value="Clavaminate synthase-like"/>
    <property type="match status" value="1"/>
</dbReference>
<organism evidence="15 17">
    <name type="scientific">Daphnia pulex</name>
    <name type="common">Water flea</name>
    <dbReference type="NCBI Taxonomy" id="6669"/>
    <lineage>
        <taxon>Eukaryota</taxon>
        <taxon>Metazoa</taxon>
        <taxon>Ecdysozoa</taxon>
        <taxon>Arthropoda</taxon>
        <taxon>Crustacea</taxon>
        <taxon>Branchiopoda</taxon>
        <taxon>Diplostraca</taxon>
        <taxon>Cladocera</taxon>
        <taxon>Anomopoda</taxon>
        <taxon>Daphniidae</taxon>
        <taxon>Daphnia</taxon>
    </lineage>
</organism>
<dbReference type="Proteomes" id="UP000000305">
    <property type="component" value="Unassembled WGS sequence"/>
</dbReference>
<accession>E9GID0</accession>
<dbReference type="GO" id="GO:0051864">
    <property type="term" value="F:histone H3K36 demethylase activity"/>
    <property type="evidence" value="ECO:0000318"/>
    <property type="project" value="GO_Central"/>
</dbReference>
<evidence type="ECO:0000256" key="8">
    <source>
        <dbReference type="ARBA" id="ARBA00023015"/>
    </source>
</evidence>
<keyword evidence="3" id="KW-0479">Metal-binding</keyword>
<keyword evidence="9" id="KW-0090">Biological rhythms</keyword>
<dbReference type="EMBL" id="GL732546">
    <property type="protein sequence ID" value="EFX80655.1"/>
    <property type="molecule type" value="Genomic_DNA"/>
</dbReference>
<evidence type="ECO:0000256" key="1">
    <source>
        <dbReference type="ARBA" id="ARBA00001954"/>
    </source>
</evidence>
<dbReference type="PANTHER" id="PTHR12461">
    <property type="entry name" value="HYPOXIA-INDUCIBLE FACTOR 1 ALPHA INHIBITOR-RELATED"/>
    <property type="match status" value="1"/>
</dbReference>
<evidence type="ECO:0000256" key="6">
    <source>
        <dbReference type="ARBA" id="ARBA00023002"/>
    </source>
</evidence>
<dbReference type="OrthoDB" id="47172at2759"/>
<evidence type="ECO:0000313" key="15">
    <source>
        <dbReference type="EMBL" id="EFX80655.1"/>
    </source>
</evidence>
<dbReference type="InterPro" id="IPR041667">
    <property type="entry name" value="Cupin_8"/>
</dbReference>
<dbReference type="AlphaFoldDB" id="E9GID0"/>
<sequence>MKEIFVQFPSTKEDLHIEKIDTKKLNPSILQLFSEIVESYLKLCITSSSQPENTECSSLLLTIDAALSYVWEQLHTGQWKDVDPVWRQLYSYISLFKTLVYLKLEEDSSLHLVDAIAACDMGLIMGEPILDGLLSSIASNINEKLWESSQTKSTFKETDKEEGKECYPQLNQKNLIENVQLPSIETFLLDIMNKKPVVITGVMDFWPAMEERRWSVNYLRKVAGYRTVPIEIGSKYTDDAWSQSLTTINEFIDDYILKPNKAAGYLAQYQLFQQIPQLKNDIVIPDYCHLGTCDDINVNAWFGPRGTISPLHYDPDHNFLSQVVGSKYIRLYEERVTSSLYPYEQELLFNTSQVDVEKPDLKRFPLFSSAPFVETILESGSMLYLPPRMWHYIRSLSTSFSVSFWWK</sequence>
<dbReference type="eggNOG" id="KOG2132">
    <property type="taxonomic scope" value="Eukaryota"/>
</dbReference>
<feature type="domain" description="JmjC" evidence="14">
    <location>
        <begin position="273"/>
        <end position="407"/>
    </location>
</feature>
<reference evidence="16" key="2">
    <citation type="submission" date="2018-08" db="EMBL/GenBank/DDBJ databases">
        <authorList>
            <person name="Cornetti L."/>
        </authorList>
    </citation>
    <scope>NUCLEOTIDE SEQUENCE</scope>
    <source>
        <strain evidence="16">TCO</strain>
    </source>
</reference>
<keyword evidence="4" id="KW-0156">Chromatin regulator</keyword>
<keyword evidence="17" id="KW-1185">Reference proteome</keyword>
<evidence type="ECO:0000313" key="17">
    <source>
        <dbReference type="Proteomes" id="UP000000305"/>
    </source>
</evidence>
<dbReference type="InterPro" id="IPR003347">
    <property type="entry name" value="JmjC_dom"/>
</dbReference>
<dbReference type="KEGG" id="dpx:DAPPUDRAFT_303848"/>
<dbReference type="HOGENOM" id="CLU_016785_0_3_1"/>
<keyword evidence="12" id="KW-0131">Cell cycle</keyword>
<keyword evidence="8" id="KW-0805">Transcription regulation</keyword>
<dbReference type="FunFam" id="2.60.120.650:FF:000061">
    <property type="entry name" value="Glucosamine 6-phosphate N-acetyltransferase"/>
    <property type="match status" value="1"/>
</dbReference>
<gene>
    <name evidence="16" type="primary">EOG090X0844</name>
    <name evidence="15" type="ORF">DAPPUDRAFT_303848</name>
</gene>
<evidence type="ECO:0000256" key="5">
    <source>
        <dbReference type="ARBA" id="ARBA00022964"/>
    </source>
</evidence>
<comment type="subcellular location">
    <subcellularLocation>
        <location evidence="2">Nucleus</location>
    </subcellularLocation>
</comment>
<comment type="cofactor">
    <cofactor evidence="1">
        <name>Fe(2+)</name>
        <dbReference type="ChEBI" id="CHEBI:29033"/>
    </cofactor>
</comment>
<name>E9GID0_DAPPU</name>
<evidence type="ECO:0000256" key="7">
    <source>
        <dbReference type="ARBA" id="ARBA00023004"/>
    </source>
</evidence>
<keyword evidence="7" id="KW-0408">Iron</keyword>
<evidence type="ECO:0000256" key="11">
    <source>
        <dbReference type="ARBA" id="ARBA00023242"/>
    </source>
</evidence>
<dbReference type="GO" id="GO:0003682">
    <property type="term" value="F:chromatin binding"/>
    <property type="evidence" value="ECO:0000318"/>
    <property type="project" value="GO_Central"/>
</dbReference>
<evidence type="ECO:0000256" key="12">
    <source>
        <dbReference type="ARBA" id="ARBA00023306"/>
    </source>
</evidence>
<evidence type="ECO:0000313" key="16">
    <source>
        <dbReference type="EMBL" id="SVE84941.1"/>
    </source>
</evidence>
<evidence type="ECO:0000256" key="13">
    <source>
        <dbReference type="ARBA" id="ARBA00049800"/>
    </source>
</evidence>
<dbReference type="Pfam" id="PF13621">
    <property type="entry name" value="Cupin_8"/>
    <property type="match status" value="1"/>
</dbReference>
<dbReference type="OMA" id="TINHWPA"/>
<proteinExistence type="evidence at transcript level"/>
<dbReference type="SMART" id="SM00558">
    <property type="entry name" value="JmjC"/>
    <property type="match status" value="1"/>
</dbReference>
<dbReference type="PROSITE" id="PS51184">
    <property type="entry name" value="JMJC"/>
    <property type="match status" value="1"/>
</dbReference>
<dbReference type="GO" id="GO:0046872">
    <property type="term" value="F:metal ion binding"/>
    <property type="evidence" value="ECO:0007669"/>
    <property type="project" value="UniProtKB-KW"/>
</dbReference>
<keyword evidence="10" id="KW-0804">Transcription</keyword>
<evidence type="ECO:0000259" key="14">
    <source>
        <dbReference type="PROSITE" id="PS51184"/>
    </source>
</evidence>
<dbReference type="Gene3D" id="2.60.120.650">
    <property type="entry name" value="Cupin"/>
    <property type="match status" value="1"/>
</dbReference>
<dbReference type="GO" id="GO:0048511">
    <property type="term" value="P:rhythmic process"/>
    <property type="evidence" value="ECO:0007669"/>
    <property type="project" value="UniProtKB-KW"/>
</dbReference>
<reference evidence="15 17" key="1">
    <citation type="journal article" date="2011" name="Science">
        <title>The ecoresponsive genome of Daphnia pulex.</title>
        <authorList>
            <person name="Colbourne J.K."/>
            <person name="Pfrender M.E."/>
            <person name="Gilbert D."/>
            <person name="Thomas W.K."/>
            <person name="Tucker A."/>
            <person name="Oakley T.H."/>
            <person name="Tokishita S."/>
            <person name="Aerts A."/>
            <person name="Arnold G.J."/>
            <person name="Basu M.K."/>
            <person name="Bauer D.J."/>
            <person name="Caceres C.E."/>
            <person name="Carmel L."/>
            <person name="Casola C."/>
            <person name="Choi J.H."/>
            <person name="Detter J.C."/>
            <person name="Dong Q."/>
            <person name="Dusheyko S."/>
            <person name="Eads B.D."/>
            <person name="Frohlich T."/>
            <person name="Geiler-Samerotte K.A."/>
            <person name="Gerlach D."/>
            <person name="Hatcher P."/>
            <person name="Jogdeo S."/>
            <person name="Krijgsveld J."/>
            <person name="Kriventseva E.V."/>
            <person name="Kultz D."/>
            <person name="Laforsch C."/>
            <person name="Lindquist E."/>
            <person name="Lopez J."/>
            <person name="Manak J.R."/>
            <person name="Muller J."/>
            <person name="Pangilinan J."/>
            <person name="Patwardhan R.P."/>
            <person name="Pitluck S."/>
            <person name="Pritham E.J."/>
            <person name="Rechtsteiner A."/>
            <person name="Rho M."/>
            <person name="Rogozin I.B."/>
            <person name="Sakarya O."/>
            <person name="Salamov A."/>
            <person name="Schaack S."/>
            <person name="Shapiro H."/>
            <person name="Shiga Y."/>
            <person name="Skalitzky C."/>
            <person name="Smith Z."/>
            <person name="Souvorov A."/>
            <person name="Sung W."/>
            <person name="Tang Z."/>
            <person name="Tsuchiya D."/>
            <person name="Tu H."/>
            <person name="Vos H."/>
            <person name="Wang M."/>
            <person name="Wolf Y.I."/>
            <person name="Yamagata H."/>
            <person name="Yamada T."/>
            <person name="Ye Y."/>
            <person name="Shaw J.R."/>
            <person name="Andrews J."/>
            <person name="Crease T.J."/>
            <person name="Tang H."/>
            <person name="Lucas S.M."/>
            <person name="Robertson H.M."/>
            <person name="Bork P."/>
            <person name="Koonin E.V."/>
            <person name="Zdobnov E.M."/>
            <person name="Grigoriev I.V."/>
            <person name="Lynch M."/>
            <person name="Boore J.L."/>
        </authorList>
    </citation>
    <scope>NUCLEOTIDE SEQUENCE [LARGE SCALE GENOMIC DNA]</scope>
</reference>
<dbReference type="EMBL" id="LR015322">
    <property type="protein sequence ID" value="SVE84941.1"/>
    <property type="molecule type" value="mRNA"/>
</dbReference>
<dbReference type="GO" id="GO:0045892">
    <property type="term" value="P:negative regulation of DNA-templated transcription"/>
    <property type="evidence" value="ECO:0000318"/>
    <property type="project" value="GO_Central"/>
</dbReference>